<sequence>MYFAFKYFIKEEEQGLIQQFGEDYIQYQKDVNSLIPKI</sequence>
<name>A0A0U1L5T8_9FIRM</name>
<protein>
    <submittedName>
        <fullName evidence="1">Uncharacterized protein</fullName>
    </submittedName>
</protein>
<evidence type="ECO:0000313" key="1">
    <source>
        <dbReference type="EMBL" id="CQR75030.1"/>
    </source>
</evidence>
<dbReference type="EMBL" id="CTRP01000016">
    <property type="protein sequence ID" value="CQR75030.1"/>
    <property type="molecule type" value="Genomic_DNA"/>
</dbReference>
<keyword evidence="2" id="KW-1185">Reference proteome</keyword>
<evidence type="ECO:0000313" key="2">
    <source>
        <dbReference type="Proteomes" id="UP000049855"/>
    </source>
</evidence>
<accession>A0A0U1L5T8</accession>
<dbReference type="Gene3D" id="1.20.120.1630">
    <property type="match status" value="1"/>
</dbReference>
<gene>
    <name evidence="1" type="ORF">SpAn4DRAFT_4394</name>
</gene>
<proteinExistence type="predicted"/>
<dbReference type="Proteomes" id="UP000049855">
    <property type="component" value="Unassembled WGS sequence"/>
</dbReference>
<reference evidence="2" key="1">
    <citation type="submission" date="2015-03" db="EMBL/GenBank/DDBJ databases">
        <authorList>
            <person name="Nijsse Bart"/>
        </authorList>
    </citation>
    <scope>NUCLEOTIDE SEQUENCE [LARGE SCALE GENOMIC DNA]</scope>
</reference>
<organism evidence="1 2">
    <name type="scientific">Sporomusa ovata</name>
    <dbReference type="NCBI Taxonomy" id="2378"/>
    <lineage>
        <taxon>Bacteria</taxon>
        <taxon>Bacillati</taxon>
        <taxon>Bacillota</taxon>
        <taxon>Negativicutes</taxon>
        <taxon>Selenomonadales</taxon>
        <taxon>Sporomusaceae</taxon>
        <taxon>Sporomusa</taxon>
    </lineage>
</organism>
<dbReference type="AlphaFoldDB" id="A0A0U1L5T8"/>